<keyword evidence="8" id="KW-1185">Reference proteome</keyword>
<evidence type="ECO:0000259" key="6">
    <source>
        <dbReference type="Pfam" id="PF00724"/>
    </source>
</evidence>
<keyword evidence="5" id="KW-0560">Oxidoreductase</keyword>
<dbReference type="PANTHER" id="PTHR43303:SF4">
    <property type="entry name" value="NADPH DEHYDROGENASE C23G7.10C-RELATED"/>
    <property type="match status" value="1"/>
</dbReference>
<proteinExistence type="predicted"/>
<protein>
    <submittedName>
        <fullName evidence="7">NADH oxidase domain protein</fullName>
    </submittedName>
</protein>
<reference evidence="7 8" key="1">
    <citation type="submission" date="2020-06" db="EMBL/GenBank/DDBJ databases">
        <authorList>
            <person name="Criscuolo A."/>
        </authorList>
    </citation>
    <scope>NUCLEOTIDE SEQUENCE [LARGE SCALE GENOMIC DNA]</scope>
    <source>
        <strain evidence="7">1804121828</strain>
    </source>
</reference>
<name>A0A6V6Y3N0_9FIRM</name>
<organism evidence="7 8">
    <name type="scientific">Aedoeadaptatus nemausensis</name>
    <dbReference type="NCBI Taxonomy" id="2582829"/>
    <lineage>
        <taxon>Bacteria</taxon>
        <taxon>Bacillati</taxon>
        <taxon>Bacillota</taxon>
        <taxon>Tissierellia</taxon>
        <taxon>Tissierellales</taxon>
        <taxon>Peptoniphilaceae</taxon>
        <taxon>Aedoeadaptatus</taxon>
    </lineage>
</organism>
<gene>
    <name evidence="7" type="ORF">PEPNEM18_00946</name>
</gene>
<dbReference type="GO" id="GO:0003959">
    <property type="term" value="F:NADPH dehydrogenase activity"/>
    <property type="evidence" value="ECO:0007669"/>
    <property type="project" value="InterPro"/>
</dbReference>
<accession>A0A6V6Y3N0</accession>
<evidence type="ECO:0000256" key="2">
    <source>
        <dbReference type="ARBA" id="ARBA00022630"/>
    </source>
</evidence>
<evidence type="ECO:0000256" key="3">
    <source>
        <dbReference type="ARBA" id="ARBA00022643"/>
    </source>
</evidence>
<dbReference type="EMBL" id="CAIJCS010000019">
    <property type="protein sequence ID" value="CAC9931257.1"/>
    <property type="molecule type" value="Genomic_DNA"/>
</dbReference>
<dbReference type="RefSeq" id="WP_180499781.1">
    <property type="nucleotide sequence ID" value="NZ_CAIJCS010000019.1"/>
</dbReference>
<keyword evidence="3" id="KW-0288">FMN</keyword>
<dbReference type="SUPFAM" id="SSF51395">
    <property type="entry name" value="FMN-linked oxidoreductases"/>
    <property type="match status" value="1"/>
</dbReference>
<evidence type="ECO:0000256" key="1">
    <source>
        <dbReference type="ARBA" id="ARBA00001917"/>
    </source>
</evidence>
<feature type="domain" description="NADH:flavin oxidoreductase/NADH oxidase N-terminal" evidence="6">
    <location>
        <begin position="15"/>
        <end position="312"/>
    </location>
</feature>
<evidence type="ECO:0000313" key="8">
    <source>
        <dbReference type="Proteomes" id="UP000586454"/>
    </source>
</evidence>
<dbReference type="PANTHER" id="PTHR43303">
    <property type="entry name" value="NADPH DEHYDROGENASE C23G7.10C-RELATED"/>
    <property type="match status" value="1"/>
</dbReference>
<evidence type="ECO:0000256" key="5">
    <source>
        <dbReference type="ARBA" id="ARBA00023002"/>
    </source>
</evidence>
<dbReference type="GO" id="GO:0010181">
    <property type="term" value="F:FMN binding"/>
    <property type="evidence" value="ECO:0007669"/>
    <property type="project" value="InterPro"/>
</dbReference>
<dbReference type="InterPro" id="IPR044152">
    <property type="entry name" value="YqjM-like"/>
</dbReference>
<dbReference type="Pfam" id="PF00724">
    <property type="entry name" value="Oxidored_FMN"/>
    <property type="match status" value="1"/>
</dbReference>
<dbReference type="InterPro" id="IPR001155">
    <property type="entry name" value="OxRdtase_FMN_N"/>
</dbReference>
<dbReference type="CDD" id="cd02803">
    <property type="entry name" value="OYE_like_FMN_family"/>
    <property type="match status" value="1"/>
</dbReference>
<dbReference type="GO" id="GO:0050661">
    <property type="term" value="F:NADP binding"/>
    <property type="evidence" value="ECO:0007669"/>
    <property type="project" value="InterPro"/>
</dbReference>
<sequence length="314" mass="34388">MQRDIKMNGRLLSSPYVMPPMATEGTATGEITDGMIAYYEKMVKNPNFGLFILEHAFVEERGKASPKQLSLAKDSHVEGHKKLVKAMKSINPDAQYFLQLNHAGVKTRREYTGADPIAVAKRPWDKTSSLMTAEDFTRIEEAFAAAAVRAKEAGYDGVELHVAHGYLLNQFLSPLTNFREDEYGKDRVKYPLEVFGAIKKAVGDYPVAVRIGGIETIVGGTTIEEGVDAALRFEEAGACLLDMTGGMTGYVRKGVEEPGWFGDLSAAVKEKASVPVMLTGGVKTKEEADKLLEENKADLIGIGRAFLQNPHWGE</sequence>
<dbReference type="Gene3D" id="3.20.20.70">
    <property type="entry name" value="Aldolase class I"/>
    <property type="match status" value="1"/>
</dbReference>
<evidence type="ECO:0000256" key="4">
    <source>
        <dbReference type="ARBA" id="ARBA00022857"/>
    </source>
</evidence>
<comment type="caution">
    <text evidence="7">The sequence shown here is derived from an EMBL/GenBank/DDBJ whole genome shotgun (WGS) entry which is preliminary data.</text>
</comment>
<keyword evidence="4" id="KW-0521">NADP</keyword>
<dbReference type="AlphaFoldDB" id="A0A6V6Y3N0"/>
<dbReference type="InterPro" id="IPR013785">
    <property type="entry name" value="Aldolase_TIM"/>
</dbReference>
<keyword evidence="2" id="KW-0285">Flavoprotein</keyword>
<evidence type="ECO:0000313" key="7">
    <source>
        <dbReference type="EMBL" id="CAC9931257.1"/>
    </source>
</evidence>
<comment type="cofactor">
    <cofactor evidence="1">
        <name>FMN</name>
        <dbReference type="ChEBI" id="CHEBI:58210"/>
    </cofactor>
</comment>
<dbReference type="Proteomes" id="UP000586454">
    <property type="component" value="Unassembled WGS sequence"/>
</dbReference>